<reference evidence="7" key="1">
    <citation type="journal article" date="2018" name="DNA Res.">
        <title>Multiple hybrid de novo genome assembly of finger millet, an orphan allotetraploid crop.</title>
        <authorList>
            <person name="Hatakeyama M."/>
            <person name="Aluri S."/>
            <person name="Balachadran M.T."/>
            <person name="Sivarajan S.R."/>
            <person name="Patrignani A."/>
            <person name="Gruter S."/>
            <person name="Poveda L."/>
            <person name="Shimizu-Inatsugi R."/>
            <person name="Baeten J."/>
            <person name="Francoijs K.J."/>
            <person name="Nataraja K.N."/>
            <person name="Reddy Y.A.N."/>
            <person name="Phadnis S."/>
            <person name="Ravikumar R.L."/>
            <person name="Schlapbach R."/>
            <person name="Sreeman S.M."/>
            <person name="Shimizu K.K."/>
        </authorList>
    </citation>
    <scope>NUCLEOTIDE SEQUENCE</scope>
</reference>
<name>A0AAV5D5S5_ELECO</name>
<dbReference type="InterPro" id="IPR045895">
    <property type="entry name" value="bHLH91-like"/>
</dbReference>
<evidence type="ECO:0000256" key="4">
    <source>
        <dbReference type="ARBA" id="ARBA00023242"/>
    </source>
</evidence>
<dbReference type="CDD" id="cd18918">
    <property type="entry name" value="bHLH_AtMYC1_like"/>
    <property type="match status" value="1"/>
</dbReference>
<dbReference type="Pfam" id="PF00010">
    <property type="entry name" value="HLH"/>
    <property type="match status" value="1"/>
</dbReference>
<sequence>MYHPQCELLMSHDTLDLEAGHPQLTASSISATIPTELSFQLLHSLDAAAAAQHPTVDYFFGGGADHQSAVQYEQLVAPGGNSHHTMTMLRDYCNGHYPATGDPYLRGTRAGALVFGAPDDESAAYMAASFQSSPPPPPRATGGRKRSRAAMAAGGFHGGLINGVEKKEKQRRQRLTEKYTALMLLIPNRTKDDRATVISDAIEYIQELGRTVEELTLLVEKKRRRREQQGDVVDAPAAAAAAAGAEAESSEGEVVAPPPRAQQRQPIRSTYIQRKSKDTFVDVRIVEEEVNIKLTKRRRDGCLAAASRALDELRLELVHLSGGKIGDCHIYMFNTKICPANRHPFLRSGNRSQTYTILGVEPPHPRSPIASGPYFSSSTVPRVSPPLCRWRGTKHLVTASSSAPRINLTITSSVSLPPHHHTCEPMDRRHRRTIEQAAPTNHQGRTRIDLHRRTSCLSGKKSALCAI</sequence>
<dbReference type="AlphaFoldDB" id="A0AAV5D5S5"/>
<keyword evidence="4" id="KW-0539">Nucleus</keyword>
<proteinExistence type="inferred from homology"/>
<dbReference type="EMBL" id="BQKI01000012">
    <property type="protein sequence ID" value="GJN05497.1"/>
    <property type="molecule type" value="Genomic_DNA"/>
</dbReference>
<keyword evidence="3" id="KW-0804">Transcription</keyword>
<evidence type="ECO:0000313" key="8">
    <source>
        <dbReference type="Proteomes" id="UP001054889"/>
    </source>
</evidence>
<reference evidence="7" key="2">
    <citation type="submission" date="2021-12" db="EMBL/GenBank/DDBJ databases">
        <title>Resequencing data analysis of finger millet.</title>
        <authorList>
            <person name="Hatakeyama M."/>
            <person name="Aluri S."/>
            <person name="Balachadran M.T."/>
            <person name="Sivarajan S.R."/>
            <person name="Poveda L."/>
            <person name="Shimizu-Inatsugi R."/>
            <person name="Schlapbach R."/>
            <person name="Sreeman S.M."/>
            <person name="Shimizu K.K."/>
        </authorList>
    </citation>
    <scope>NUCLEOTIDE SEQUENCE</scope>
</reference>
<dbReference type="PANTHER" id="PTHR46834">
    <property type="entry name" value="TRANSCRIPTION FACTOR BHLH91"/>
    <property type="match status" value="1"/>
</dbReference>
<evidence type="ECO:0000256" key="3">
    <source>
        <dbReference type="ARBA" id="ARBA00023163"/>
    </source>
</evidence>
<keyword evidence="8" id="KW-1185">Reference proteome</keyword>
<dbReference type="InterPro" id="IPR011598">
    <property type="entry name" value="bHLH_dom"/>
</dbReference>
<feature type="region of interest" description="Disordered" evidence="5">
    <location>
        <begin position="223"/>
        <end position="269"/>
    </location>
</feature>
<dbReference type="PROSITE" id="PS50888">
    <property type="entry name" value="BHLH"/>
    <property type="match status" value="1"/>
</dbReference>
<evidence type="ECO:0000256" key="2">
    <source>
        <dbReference type="ARBA" id="ARBA00023015"/>
    </source>
</evidence>
<dbReference type="GO" id="GO:0048658">
    <property type="term" value="P:anther wall tapetum development"/>
    <property type="evidence" value="ECO:0007669"/>
    <property type="project" value="InterPro"/>
</dbReference>
<dbReference type="Gene3D" id="4.10.280.10">
    <property type="entry name" value="Helix-loop-helix DNA-binding domain"/>
    <property type="match status" value="1"/>
</dbReference>
<evidence type="ECO:0000256" key="5">
    <source>
        <dbReference type="SAM" id="MobiDB-lite"/>
    </source>
</evidence>
<feature type="compositionally biased region" description="Low complexity" evidence="5">
    <location>
        <begin position="231"/>
        <end position="266"/>
    </location>
</feature>
<organism evidence="7 8">
    <name type="scientific">Eleusine coracana subsp. coracana</name>
    <dbReference type="NCBI Taxonomy" id="191504"/>
    <lineage>
        <taxon>Eukaryota</taxon>
        <taxon>Viridiplantae</taxon>
        <taxon>Streptophyta</taxon>
        <taxon>Embryophyta</taxon>
        <taxon>Tracheophyta</taxon>
        <taxon>Spermatophyta</taxon>
        <taxon>Magnoliopsida</taxon>
        <taxon>Liliopsida</taxon>
        <taxon>Poales</taxon>
        <taxon>Poaceae</taxon>
        <taxon>PACMAD clade</taxon>
        <taxon>Chloridoideae</taxon>
        <taxon>Cynodonteae</taxon>
        <taxon>Eleusininae</taxon>
        <taxon>Eleusine</taxon>
    </lineage>
</organism>
<dbReference type="PANTHER" id="PTHR46834:SF2">
    <property type="entry name" value="TRANSCRIPTION FACTOR TIP2"/>
    <property type="match status" value="1"/>
</dbReference>
<protein>
    <recommendedName>
        <fullName evidence="6">BHLH domain-containing protein</fullName>
    </recommendedName>
</protein>
<dbReference type="InterPro" id="IPR036638">
    <property type="entry name" value="HLH_DNA-bd_sf"/>
</dbReference>
<dbReference type="GO" id="GO:0046983">
    <property type="term" value="F:protein dimerization activity"/>
    <property type="evidence" value="ECO:0007669"/>
    <property type="project" value="InterPro"/>
</dbReference>
<dbReference type="Proteomes" id="UP001054889">
    <property type="component" value="Unassembled WGS sequence"/>
</dbReference>
<accession>A0AAV5D5S5</accession>
<keyword evidence="2" id="KW-0805">Transcription regulation</keyword>
<gene>
    <name evidence="7" type="primary">ga23127</name>
    <name evidence="7" type="ORF">PR202_ga23127</name>
</gene>
<evidence type="ECO:0000259" key="6">
    <source>
        <dbReference type="PROSITE" id="PS50888"/>
    </source>
</evidence>
<dbReference type="SMART" id="SM00353">
    <property type="entry name" value="HLH"/>
    <property type="match status" value="1"/>
</dbReference>
<comment type="similarity">
    <text evidence="1">Belongs to the bHLH protein family.</text>
</comment>
<dbReference type="InterPro" id="IPR045896">
    <property type="entry name" value="MYC1-like_bHLH"/>
</dbReference>
<evidence type="ECO:0000313" key="7">
    <source>
        <dbReference type="EMBL" id="GJN05497.1"/>
    </source>
</evidence>
<evidence type="ECO:0000256" key="1">
    <source>
        <dbReference type="ARBA" id="ARBA00005510"/>
    </source>
</evidence>
<dbReference type="GO" id="GO:0006355">
    <property type="term" value="P:regulation of DNA-templated transcription"/>
    <property type="evidence" value="ECO:0007669"/>
    <property type="project" value="InterPro"/>
</dbReference>
<feature type="domain" description="BHLH" evidence="6">
    <location>
        <begin position="159"/>
        <end position="208"/>
    </location>
</feature>
<dbReference type="SUPFAM" id="SSF47459">
    <property type="entry name" value="HLH, helix-loop-helix DNA-binding domain"/>
    <property type="match status" value="1"/>
</dbReference>
<comment type="caution">
    <text evidence="7">The sequence shown here is derived from an EMBL/GenBank/DDBJ whole genome shotgun (WGS) entry which is preliminary data.</text>
</comment>